<sequence>MKAKYIIGVALVAGSLFQPVFAISEAYRAQLERSGCTQVSEANGTCHVGHASHQYQDADNHKRNARREAAEDIAHDLDANIAGMYQGQAVDFMQEEGWHSINDEHTRWKKSGFTVAFDMTTSGRLAGVTVQ</sequence>
<gene>
    <name evidence="1" type="ORF">QFI96_025285</name>
</gene>
<dbReference type="EMBL" id="JARXNK020000106">
    <property type="protein sequence ID" value="MEL0554998.1"/>
    <property type="molecule type" value="Genomic_DNA"/>
</dbReference>
<name>A0ABU9FF43_9ENTR</name>
<accession>A0ABU9FF43</accession>
<reference evidence="1 2" key="1">
    <citation type="submission" date="2024-04" db="EMBL/GenBank/DDBJ databases">
        <title>Two novel Raoultella species associated with bleeding cankers of broadleaf hosts, Raoultella scottia sp. nov. and Raoultella lignicola sp. nov.</title>
        <authorList>
            <person name="Brady C.L."/>
        </authorList>
    </citation>
    <scope>NUCLEOTIDE SEQUENCE [LARGE SCALE GENOMIC DNA]</scope>
    <source>
        <strain evidence="1 2">TW_WC1a.1</strain>
    </source>
</reference>
<protein>
    <recommendedName>
        <fullName evidence="3">PepSY domain-containing protein</fullName>
    </recommendedName>
</protein>
<evidence type="ECO:0008006" key="3">
    <source>
        <dbReference type="Google" id="ProtNLM"/>
    </source>
</evidence>
<evidence type="ECO:0000313" key="1">
    <source>
        <dbReference type="EMBL" id="MEL0554998.1"/>
    </source>
</evidence>
<proteinExistence type="predicted"/>
<evidence type="ECO:0000313" key="2">
    <source>
        <dbReference type="Proteomes" id="UP001312893"/>
    </source>
</evidence>
<dbReference type="RefSeq" id="WP_123753706.1">
    <property type="nucleotide sequence ID" value="NZ_JARXNK020000106.1"/>
</dbReference>
<keyword evidence="2" id="KW-1185">Reference proteome</keyword>
<dbReference type="Proteomes" id="UP001312893">
    <property type="component" value="Unassembled WGS sequence"/>
</dbReference>
<organism evidence="1 2">
    <name type="scientific">Raoultella lignicola</name>
    <dbReference type="NCBI Taxonomy" id="3040939"/>
    <lineage>
        <taxon>Bacteria</taxon>
        <taxon>Pseudomonadati</taxon>
        <taxon>Pseudomonadota</taxon>
        <taxon>Gammaproteobacteria</taxon>
        <taxon>Enterobacterales</taxon>
        <taxon>Enterobacteriaceae</taxon>
        <taxon>Klebsiella/Raoultella group</taxon>
        <taxon>Raoultella</taxon>
    </lineage>
</organism>
<comment type="caution">
    <text evidence="1">The sequence shown here is derived from an EMBL/GenBank/DDBJ whole genome shotgun (WGS) entry which is preliminary data.</text>
</comment>